<dbReference type="PANTHER" id="PTHR30336:SF4">
    <property type="entry name" value="ENVELOPE BIOGENESIS FACTOR ELYC"/>
    <property type="match status" value="1"/>
</dbReference>
<dbReference type="PANTHER" id="PTHR30336">
    <property type="entry name" value="INNER MEMBRANE PROTEIN, PROBABLE PERMEASE"/>
    <property type="match status" value="1"/>
</dbReference>
<dbReference type="GO" id="GO:0000270">
    <property type="term" value="P:peptidoglycan metabolic process"/>
    <property type="evidence" value="ECO:0007669"/>
    <property type="project" value="TreeGrafter"/>
</dbReference>
<keyword evidence="3" id="KW-1185">Reference proteome</keyword>
<dbReference type="CDD" id="cd06259">
    <property type="entry name" value="YdcF-like"/>
    <property type="match status" value="1"/>
</dbReference>
<dbReference type="InterPro" id="IPR051599">
    <property type="entry name" value="Cell_Envelope_Assoc"/>
</dbReference>
<proteinExistence type="predicted"/>
<accession>A0AA42DML3</accession>
<reference evidence="2" key="1">
    <citation type="journal article" date="2023" name="Int. J. Syst. Evol. Microbiol.">
        <title>&lt;i&gt;Holtiella tumoricola&lt;/i&gt; gen. nov. sp. nov., isolated from a human clinical sample.</title>
        <authorList>
            <person name="Allen-Vercoe E."/>
            <person name="Daigneault M.C."/>
            <person name="Vancuren S.J."/>
            <person name="Cochrane K."/>
            <person name="O'Neal L.L."/>
            <person name="Sankaranarayanan K."/>
            <person name="Lawson P.A."/>
        </authorList>
    </citation>
    <scope>NUCLEOTIDE SEQUENCE</scope>
    <source>
        <strain evidence="2">CC70A</strain>
    </source>
</reference>
<name>A0AA42DML3_9FIRM</name>
<gene>
    <name evidence="2" type="ORF">PBV87_09560</name>
</gene>
<comment type="caution">
    <text evidence="2">The sequence shown here is derived from an EMBL/GenBank/DDBJ whole genome shotgun (WGS) entry which is preliminary data.</text>
</comment>
<sequence length="202" mass="23023">MKTIDDITNYIFLEHPLEKADIIFIPGGSYAELGEQAARLWCNGYAPFILPSGKYSPSRGYFPGPLSKANEYNKSYTTEWAFFQDVLLQNGVSEIAILREDLAEYTYQNAFKSKEVTDALGLQINKAILCCKSFHARRCYTYYQWAYPHTTFIICPVDIQGIRKDTWFQTEVGIDKVLGELARCGSQFKTCIMQSICNENKG</sequence>
<evidence type="ECO:0000313" key="3">
    <source>
        <dbReference type="Proteomes" id="UP001169242"/>
    </source>
</evidence>
<dbReference type="InterPro" id="IPR003848">
    <property type="entry name" value="DUF218"/>
</dbReference>
<feature type="domain" description="DUF218" evidence="1">
    <location>
        <begin position="22"/>
        <end position="157"/>
    </location>
</feature>
<evidence type="ECO:0000313" key="2">
    <source>
        <dbReference type="EMBL" id="MDA3731723.1"/>
    </source>
</evidence>
<dbReference type="GO" id="GO:0005886">
    <property type="term" value="C:plasma membrane"/>
    <property type="evidence" value="ECO:0007669"/>
    <property type="project" value="TreeGrafter"/>
</dbReference>
<protein>
    <submittedName>
        <fullName evidence="2">YdcF family protein</fullName>
    </submittedName>
</protein>
<evidence type="ECO:0000259" key="1">
    <source>
        <dbReference type="Pfam" id="PF02698"/>
    </source>
</evidence>
<dbReference type="EMBL" id="JAQIFT010000040">
    <property type="protein sequence ID" value="MDA3731723.1"/>
    <property type="molecule type" value="Genomic_DNA"/>
</dbReference>
<organism evidence="2 3">
    <name type="scientific">Holtiella tumoricola</name>
    <dbReference type="NCBI Taxonomy" id="3018743"/>
    <lineage>
        <taxon>Bacteria</taxon>
        <taxon>Bacillati</taxon>
        <taxon>Bacillota</taxon>
        <taxon>Clostridia</taxon>
        <taxon>Lachnospirales</taxon>
        <taxon>Cellulosilyticaceae</taxon>
        <taxon>Holtiella</taxon>
    </lineage>
</organism>
<dbReference type="GO" id="GO:0043164">
    <property type="term" value="P:Gram-negative-bacterium-type cell wall biogenesis"/>
    <property type="evidence" value="ECO:0007669"/>
    <property type="project" value="TreeGrafter"/>
</dbReference>
<dbReference type="Proteomes" id="UP001169242">
    <property type="component" value="Unassembled WGS sequence"/>
</dbReference>
<dbReference type="AlphaFoldDB" id="A0AA42DML3"/>
<dbReference type="Gene3D" id="3.40.50.620">
    <property type="entry name" value="HUPs"/>
    <property type="match status" value="1"/>
</dbReference>
<dbReference type="InterPro" id="IPR014729">
    <property type="entry name" value="Rossmann-like_a/b/a_fold"/>
</dbReference>
<dbReference type="Pfam" id="PF02698">
    <property type="entry name" value="DUF218"/>
    <property type="match status" value="1"/>
</dbReference>
<dbReference type="RefSeq" id="WP_271012076.1">
    <property type="nucleotide sequence ID" value="NZ_JAQIFT010000040.1"/>
</dbReference>